<feature type="signal peptide" evidence="1">
    <location>
        <begin position="1"/>
        <end position="26"/>
    </location>
</feature>
<dbReference type="OrthoDB" id="1043438at2"/>
<evidence type="ECO:0000256" key="1">
    <source>
        <dbReference type="SAM" id="SignalP"/>
    </source>
</evidence>
<evidence type="ECO:0000313" key="3">
    <source>
        <dbReference type="EMBL" id="AOM79434.1"/>
    </source>
</evidence>
<dbReference type="Pfam" id="PF16389">
    <property type="entry name" value="DUF4998"/>
    <property type="match status" value="1"/>
</dbReference>
<dbReference type="PROSITE" id="PS51257">
    <property type="entry name" value="PROKAR_LIPOPROTEIN"/>
    <property type="match status" value="1"/>
</dbReference>
<feature type="chain" id="PRO_5009098781" description="DUF5013 domain-containing protein" evidence="1">
    <location>
        <begin position="27"/>
        <end position="417"/>
    </location>
</feature>
<dbReference type="Proteomes" id="UP000094313">
    <property type="component" value="Chromosome"/>
</dbReference>
<dbReference type="InterPro" id="IPR032181">
    <property type="entry name" value="DUF5013"/>
</dbReference>
<sequence length="417" mass="45899">MKHNLLNRLFKHPGLLLLAMITLSFAACEKADQYKEFVKDGEISYIGKLDSVKVYSGKNRVMLRGMITSDPKIVECRVFWNNKKDSIVIPVTKEMIADTIHRFIDIATEGFQNFVIYTYDATGNSSIPVNTSGRTYGNRYQSGLVNRDIATARTDETTGITTVDFLGMDRLTGVFATDLTYTKLNNQTATVRIPIDSSRISLKDFKYGSTVNYKTLFLPDTISVDTFYSAINTREIAAPSFIKINVTNTYLKNAGANFSRSTWDNSRWGLLADWTTSAGAKNVNNTYGSYELRNGSTGMISFEAGWGLPAVNDGLIYQTVTLPAGTYSFEANNLDQNSGGTRYIAVANGTSLPLVADIPATAIKYGVLNPQPASSTVKLEFTLTQTTQVSIGFAATMAATGQYTKIGNVRLYTIQYL</sequence>
<accession>A0A1D7QL81</accession>
<dbReference type="KEGG" id="psty:BFS30_21085"/>
<dbReference type="AlphaFoldDB" id="A0A1D7QL81"/>
<evidence type="ECO:0000259" key="2">
    <source>
        <dbReference type="Pfam" id="PF16405"/>
    </source>
</evidence>
<dbReference type="Gene3D" id="2.60.120.260">
    <property type="entry name" value="Galactose-binding domain-like"/>
    <property type="match status" value="1"/>
</dbReference>
<dbReference type="Pfam" id="PF16405">
    <property type="entry name" value="DUF5013"/>
    <property type="match status" value="1"/>
</dbReference>
<dbReference type="EMBL" id="CP017141">
    <property type="protein sequence ID" value="AOM79434.1"/>
    <property type="molecule type" value="Genomic_DNA"/>
</dbReference>
<dbReference type="RefSeq" id="WP_069381096.1">
    <property type="nucleotide sequence ID" value="NZ_CP017141.1"/>
</dbReference>
<organism evidence="3 4">
    <name type="scientific">Pedobacter steynii</name>
    <dbReference type="NCBI Taxonomy" id="430522"/>
    <lineage>
        <taxon>Bacteria</taxon>
        <taxon>Pseudomonadati</taxon>
        <taxon>Bacteroidota</taxon>
        <taxon>Sphingobacteriia</taxon>
        <taxon>Sphingobacteriales</taxon>
        <taxon>Sphingobacteriaceae</taxon>
        <taxon>Pedobacter</taxon>
    </lineage>
</organism>
<proteinExistence type="predicted"/>
<protein>
    <recommendedName>
        <fullName evidence="2">DUF5013 domain-containing protein</fullName>
    </recommendedName>
</protein>
<reference evidence="3 4" key="1">
    <citation type="submission" date="2016-08" db="EMBL/GenBank/DDBJ databases">
        <authorList>
            <person name="Seilhamer J.J."/>
        </authorList>
    </citation>
    <scope>NUCLEOTIDE SEQUENCE [LARGE SCALE GENOMIC DNA]</scope>
    <source>
        <strain evidence="3 4">DX4</strain>
    </source>
</reference>
<name>A0A1D7QL81_9SPHI</name>
<gene>
    <name evidence="3" type="ORF">BFS30_21085</name>
</gene>
<evidence type="ECO:0000313" key="4">
    <source>
        <dbReference type="Proteomes" id="UP000094313"/>
    </source>
</evidence>
<keyword evidence="1" id="KW-0732">Signal</keyword>
<feature type="domain" description="DUF5013" evidence="2">
    <location>
        <begin position="252"/>
        <end position="392"/>
    </location>
</feature>
<keyword evidence="4" id="KW-1185">Reference proteome</keyword>